<evidence type="ECO:0000313" key="1">
    <source>
        <dbReference type="EMBL" id="MCI67316.1"/>
    </source>
</evidence>
<proteinExistence type="predicted"/>
<reference evidence="1 2" key="1">
    <citation type="journal article" date="2018" name="Front. Plant Sci.">
        <title>Red Clover (Trifolium pratense) and Zigzag Clover (T. medium) - A Picture of Genomic Similarities and Differences.</title>
        <authorList>
            <person name="Dluhosova J."/>
            <person name="Istvanek J."/>
            <person name="Nedelnik J."/>
            <person name="Repkova J."/>
        </authorList>
    </citation>
    <scope>NUCLEOTIDE SEQUENCE [LARGE SCALE GENOMIC DNA]</scope>
    <source>
        <strain evidence="2">cv. 10/8</strain>
        <tissue evidence="1">Leaf</tissue>
    </source>
</reference>
<keyword evidence="2" id="KW-1185">Reference proteome</keyword>
<organism evidence="1 2">
    <name type="scientific">Trifolium medium</name>
    <dbReference type="NCBI Taxonomy" id="97028"/>
    <lineage>
        <taxon>Eukaryota</taxon>
        <taxon>Viridiplantae</taxon>
        <taxon>Streptophyta</taxon>
        <taxon>Embryophyta</taxon>
        <taxon>Tracheophyta</taxon>
        <taxon>Spermatophyta</taxon>
        <taxon>Magnoliopsida</taxon>
        <taxon>eudicotyledons</taxon>
        <taxon>Gunneridae</taxon>
        <taxon>Pentapetalae</taxon>
        <taxon>rosids</taxon>
        <taxon>fabids</taxon>
        <taxon>Fabales</taxon>
        <taxon>Fabaceae</taxon>
        <taxon>Papilionoideae</taxon>
        <taxon>50 kb inversion clade</taxon>
        <taxon>NPAAA clade</taxon>
        <taxon>Hologalegina</taxon>
        <taxon>IRL clade</taxon>
        <taxon>Trifolieae</taxon>
        <taxon>Trifolium</taxon>
    </lineage>
</organism>
<dbReference type="AlphaFoldDB" id="A0A392U4L9"/>
<dbReference type="Proteomes" id="UP000265520">
    <property type="component" value="Unassembled WGS sequence"/>
</dbReference>
<dbReference type="EMBL" id="LXQA010714522">
    <property type="protein sequence ID" value="MCI67316.1"/>
    <property type="molecule type" value="Genomic_DNA"/>
</dbReference>
<name>A0A392U4L9_9FABA</name>
<accession>A0A392U4L9</accession>
<protein>
    <submittedName>
        <fullName evidence="1">Uncharacterized protein</fullName>
    </submittedName>
</protein>
<sequence length="52" mass="5888">KQWRKAPSCAVEAVASGCGARRANPLREARSGVYIAVVCFFSTRERRMREKM</sequence>
<evidence type="ECO:0000313" key="2">
    <source>
        <dbReference type="Proteomes" id="UP000265520"/>
    </source>
</evidence>
<feature type="non-terminal residue" evidence="1">
    <location>
        <position position="1"/>
    </location>
</feature>
<comment type="caution">
    <text evidence="1">The sequence shown here is derived from an EMBL/GenBank/DDBJ whole genome shotgun (WGS) entry which is preliminary data.</text>
</comment>